<dbReference type="InterPro" id="IPR001783">
    <property type="entry name" value="Lumazine-bd"/>
</dbReference>
<dbReference type="PROSITE" id="PS51177">
    <property type="entry name" value="LUMAZINE_BIND"/>
    <property type="match status" value="1"/>
</dbReference>
<evidence type="ECO:0000256" key="3">
    <source>
        <dbReference type="SAM" id="Phobius"/>
    </source>
</evidence>
<keyword evidence="3" id="KW-0812">Transmembrane</keyword>
<dbReference type="Pfam" id="PF00677">
    <property type="entry name" value="Lum_binding"/>
    <property type="match status" value="1"/>
</dbReference>
<reference evidence="5 6" key="1">
    <citation type="submission" date="2023-12" db="EMBL/GenBank/DDBJ databases">
        <title>A high-quality genome assembly for Dillenia turbinata (Dilleniales).</title>
        <authorList>
            <person name="Chanderbali A."/>
        </authorList>
    </citation>
    <scope>NUCLEOTIDE SEQUENCE [LARGE SCALE GENOMIC DNA]</scope>
    <source>
        <strain evidence="5">LSX21</strain>
        <tissue evidence="5">Leaf</tissue>
    </source>
</reference>
<proteinExistence type="predicted"/>
<dbReference type="GO" id="GO:0009231">
    <property type="term" value="P:riboflavin biosynthetic process"/>
    <property type="evidence" value="ECO:0007669"/>
    <property type="project" value="TreeGrafter"/>
</dbReference>
<dbReference type="AlphaFoldDB" id="A0AAN8Z9L7"/>
<evidence type="ECO:0000259" key="4">
    <source>
        <dbReference type="PROSITE" id="PS51177"/>
    </source>
</evidence>
<protein>
    <submittedName>
        <fullName evidence="5">Lumazine-binding domain</fullName>
    </submittedName>
</protein>
<dbReference type="InterPro" id="IPR017938">
    <property type="entry name" value="Riboflavin_synthase-like_b-brl"/>
</dbReference>
<dbReference type="SUPFAM" id="SSF63380">
    <property type="entry name" value="Riboflavin synthase domain-like"/>
    <property type="match status" value="1"/>
</dbReference>
<evidence type="ECO:0000256" key="2">
    <source>
        <dbReference type="PROSITE-ProRule" id="PRU00524"/>
    </source>
</evidence>
<gene>
    <name evidence="5" type="ORF">RJ641_003916</name>
</gene>
<dbReference type="Proteomes" id="UP001370490">
    <property type="component" value="Unassembled WGS sequence"/>
</dbReference>
<dbReference type="PANTHER" id="PTHR21098">
    <property type="entry name" value="RIBOFLAVIN SYNTHASE ALPHA CHAIN"/>
    <property type="match status" value="1"/>
</dbReference>
<feature type="repeat" description="Lumazine-binding" evidence="2">
    <location>
        <begin position="1"/>
        <end position="85"/>
    </location>
</feature>
<feature type="transmembrane region" description="Helical" evidence="3">
    <location>
        <begin position="82"/>
        <end position="102"/>
    </location>
</feature>
<dbReference type="Gene3D" id="2.40.30.20">
    <property type="match status" value="1"/>
</dbReference>
<dbReference type="GO" id="GO:0004746">
    <property type="term" value="F:riboflavin synthase activity"/>
    <property type="evidence" value="ECO:0007669"/>
    <property type="project" value="TreeGrafter"/>
</dbReference>
<feature type="transmembrane region" description="Helical" evidence="3">
    <location>
        <begin position="128"/>
        <end position="147"/>
    </location>
</feature>
<organism evidence="5 6">
    <name type="scientific">Dillenia turbinata</name>
    <dbReference type="NCBI Taxonomy" id="194707"/>
    <lineage>
        <taxon>Eukaryota</taxon>
        <taxon>Viridiplantae</taxon>
        <taxon>Streptophyta</taxon>
        <taxon>Embryophyta</taxon>
        <taxon>Tracheophyta</taxon>
        <taxon>Spermatophyta</taxon>
        <taxon>Magnoliopsida</taxon>
        <taxon>eudicotyledons</taxon>
        <taxon>Gunneridae</taxon>
        <taxon>Pentapetalae</taxon>
        <taxon>Dilleniales</taxon>
        <taxon>Dilleniaceae</taxon>
        <taxon>Dillenia</taxon>
    </lineage>
</organism>
<comment type="caution">
    <text evidence="5">The sequence shown here is derived from an EMBL/GenBank/DDBJ whole genome shotgun (WGS) entry which is preliminary data.</text>
</comment>
<dbReference type="EMBL" id="JBAMMX010000012">
    <property type="protein sequence ID" value="KAK6929822.1"/>
    <property type="molecule type" value="Genomic_DNA"/>
</dbReference>
<keyword evidence="6" id="KW-1185">Reference proteome</keyword>
<evidence type="ECO:0000313" key="5">
    <source>
        <dbReference type="EMBL" id="KAK6929822.1"/>
    </source>
</evidence>
<feature type="domain" description="Lumazine-binding" evidence="4">
    <location>
        <begin position="1"/>
        <end position="85"/>
    </location>
</feature>
<dbReference type="PANTHER" id="PTHR21098:SF0">
    <property type="entry name" value="RIBOFLAVIN SYNTHASE"/>
    <property type="match status" value="1"/>
</dbReference>
<keyword evidence="3" id="KW-0472">Membrane</keyword>
<dbReference type="InterPro" id="IPR023366">
    <property type="entry name" value="ATP_synth_asu-like_sf"/>
</dbReference>
<evidence type="ECO:0000256" key="1">
    <source>
        <dbReference type="ARBA" id="ARBA00022737"/>
    </source>
</evidence>
<keyword evidence="3" id="KW-1133">Transmembrane helix</keyword>
<keyword evidence="1" id="KW-0677">Repeat</keyword>
<name>A0AAN8Z9L7_9MAGN</name>
<evidence type="ECO:0000313" key="6">
    <source>
        <dbReference type="Proteomes" id="UP001370490"/>
    </source>
</evidence>
<dbReference type="InterPro" id="IPR026017">
    <property type="entry name" value="Lumazine-bd_dom"/>
</dbReference>
<sequence>MEPEGDSLWIKVKTSPEILKYIVPKGFIALDGISLTIVKVFDGEICFNFMLVAYSQQKVVIPNLEVDTLGKHVERLPSSSSFGGFIASFLFLSLLVFFPEVLVDLVKMFVWLEATVNLSPMLNINKEFLILLSGHLLVNVDHLFVFLT</sequence>
<accession>A0AAN8Z9L7</accession>